<dbReference type="Proteomes" id="UP000256869">
    <property type="component" value="Unassembled WGS sequence"/>
</dbReference>
<keyword evidence="3" id="KW-0472">Membrane</keyword>
<proteinExistence type="predicted"/>
<organism evidence="4 5">
    <name type="scientific">Cohnella lupini</name>
    <dbReference type="NCBI Taxonomy" id="1294267"/>
    <lineage>
        <taxon>Bacteria</taxon>
        <taxon>Bacillati</taxon>
        <taxon>Bacillota</taxon>
        <taxon>Bacilli</taxon>
        <taxon>Bacillales</taxon>
        <taxon>Paenibacillaceae</taxon>
        <taxon>Cohnella</taxon>
    </lineage>
</organism>
<sequence length="279" mass="31410">MAEEGNPMKTIYAKWSGKALFAAGAVVLLFSLYKMGAYWLDGYENGKTYSEIKEVYYEQPATAPLSVRTESALTIESAEPRLEPAVMDSRTFNPRFTELVKRNKDIVGWVKIGDTRIDYPVTQAEDNEYYLGHDVNGNENAAGSIFMDYRNEVGGSGRHYILYGHDMKNKTMFADLLGYESRWNFENKPTIEFDTIYGDGTWIIFSAYTTDSSFDYIRTDFSSDAEFRTFLNTVKKKSLHESGVEVTADDVVLTLSTCSSAFDDARFVVHAKLAAAGEL</sequence>
<dbReference type="InterPro" id="IPR009835">
    <property type="entry name" value="SrtB"/>
</dbReference>
<dbReference type="InterPro" id="IPR005754">
    <property type="entry name" value="Sortase"/>
</dbReference>
<gene>
    <name evidence="4" type="ORF">DFP95_102386</name>
</gene>
<dbReference type="Pfam" id="PF04203">
    <property type="entry name" value="Sortase"/>
    <property type="match status" value="1"/>
</dbReference>
<feature type="active site" description="Acyl-thioester intermediate" evidence="2">
    <location>
        <position position="258"/>
    </location>
</feature>
<keyword evidence="5" id="KW-1185">Reference proteome</keyword>
<keyword evidence="3" id="KW-1133">Transmembrane helix</keyword>
<keyword evidence="1" id="KW-0378">Hydrolase</keyword>
<protein>
    <submittedName>
        <fullName evidence="4">Sortase B</fullName>
    </submittedName>
</protein>
<reference evidence="4 5" key="1">
    <citation type="submission" date="2018-07" db="EMBL/GenBank/DDBJ databases">
        <title>Genomic Encyclopedia of Type Strains, Phase III (KMG-III): the genomes of soil and plant-associated and newly described type strains.</title>
        <authorList>
            <person name="Whitman W."/>
        </authorList>
    </citation>
    <scope>NUCLEOTIDE SEQUENCE [LARGE SCALE GENOMIC DNA]</scope>
    <source>
        <strain evidence="4 5">CECT 8236</strain>
    </source>
</reference>
<evidence type="ECO:0000256" key="1">
    <source>
        <dbReference type="ARBA" id="ARBA00022801"/>
    </source>
</evidence>
<evidence type="ECO:0000313" key="5">
    <source>
        <dbReference type="Proteomes" id="UP000256869"/>
    </source>
</evidence>
<evidence type="ECO:0000256" key="3">
    <source>
        <dbReference type="SAM" id="Phobius"/>
    </source>
</evidence>
<dbReference type="Gene3D" id="2.40.260.10">
    <property type="entry name" value="Sortase"/>
    <property type="match status" value="1"/>
</dbReference>
<dbReference type="InterPro" id="IPR023365">
    <property type="entry name" value="Sortase_dom-sf"/>
</dbReference>
<feature type="transmembrane region" description="Helical" evidence="3">
    <location>
        <begin position="20"/>
        <end position="40"/>
    </location>
</feature>
<name>A0A3D9IT85_9BACL</name>
<dbReference type="SUPFAM" id="SSF63817">
    <property type="entry name" value="Sortase"/>
    <property type="match status" value="1"/>
</dbReference>
<evidence type="ECO:0000313" key="4">
    <source>
        <dbReference type="EMBL" id="RED64964.1"/>
    </source>
</evidence>
<feature type="active site" description="Proton donor/acceptor" evidence="2">
    <location>
        <position position="165"/>
    </location>
</feature>
<dbReference type="AlphaFoldDB" id="A0A3D9IT85"/>
<dbReference type="NCBIfam" id="TIGR03064">
    <property type="entry name" value="sortase_srtB"/>
    <property type="match status" value="1"/>
</dbReference>
<keyword evidence="3" id="KW-0812">Transmembrane</keyword>
<dbReference type="CDD" id="cd05826">
    <property type="entry name" value="Sortase_B"/>
    <property type="match status" value="1"/>
</dbReference>
<accession>A0A3D9IT85</accession>
<evidence type="ECO:0000256" key="2">
    <source>
        <dbReference type="PIRSR" id="PIRSR605754-1"/>
    </source>
</evidence>
<dbReference type="GO" id="GO:0016787">
    <property type="term" value="F:hydrolase activity"/>
    <property type="evidence" value="ECO:0007669"/>
    <property type="project" value="UniProtKB-KW"/>
</dbReference>
<dbReference type="EMBL" id="QRDY01000002">
    <property type="protein sequence ID" value="RED64964.1"/>
    <property type="molecule type" value="Genomic_DNA"/>
</dbReference>
<comment type="caution">
    <text evidence="4">The sequence shown here is derived from an EMBL/GenBank/DDBJ whole genome shotgun (WGS) entry which is preliminary data.</text>
</comment>